<evidence type="ECO:0000313" key="2">
    <source>
        <dbReference type="Proteomes" id="UP000660861"/>
    </source>
</evidence>
<gene>
    <name evidence="1" type="ORF">H8709_10065</name>
</gene>
<sequence>MSKCKDCVYFYADDRGSAYRRPPCYFCRRKGVFFSRNYRVGEGTRIGREDDACEHFRLKK</sequence>
<comment type="caution">
    <text evidence="1">The sequence shown here is derived from an EMBL/GenBank/DDBJ whole genome shotgun (WGS) entry which is preliminary data.</text>
</comment>
<dbReference type="RefSeq" id="WP_262398259.1">
    <property type="nucleotide sequence ID" value="NZ_JACRTC010000007.1"/>
</dbReference>
<keyword evidence="2" id="KW-1185">Reference proteome</keyword>
<dbReference type="AlphaFoldDB" id="A0A926EC98"/>
<proteinExistence type="predicted"/>
<organism evidence="1 2">
    <name type="scientific">Zongyangia hominis</name>
    <dbReference type="NCBI Taxonomy" id="2763677"/>
    <lineage>
        <taxon>Bacteria</taxon>
        <taxon>Bacillati</taxon>
        <taxon>Bacillota</taxon>
        <taxon>Clostridia</taxon>
        <taxon>Eubacteriales</taxon>
        <taxon>Oscillospiraceae</taxon>
        <taxon>Zongyangia</taxon>
    </lineage>
</organism>
<evidence type="ECO:0000313" key="1">
    <source>
        <dbReference type="EMBL" id="MBC8571168.1"/>
    </source>
</evidence>
<reference evidence="1" key="1">
    <citation type="submission" date="2020-08" db="EMBL/GenBank/DDBJ databases">
        <title>Genome public.</title>
        <authorList>
            <person name="Liu C."/>
            <person name="Sun Q."/>
        </authorList>
    </citation>
    <scope>NUCLEOTIDE SEQUENCE</scope>
    <source>
        <strain evidence="1">NSJ-54</strain>
    </source>
</reference>
<dbReference type="Proteomes" id="UP000660861">
    <property type="component" value="Unassembled WGS sequence"/>
</dbReference>
<name>A0A926EC98_9FIRM</name>
<accession>A0A926EC98</accession>
<dbReference type="EMBL" id="JACRTC010000007">
    <property type="protein sequence ID" value="MBC8571168.1"/>
    <property type="molecule type" value="Genomic_DNA"/>
</dbReference>
<protein>
    <submittedName>
        <fullName evidence="1">Uncharacterized protein</fullName>
    </submittedName>
</protein>